<reference evidence="18 19" key="1">
    <citation type="journal article" date="2023" name="Insect Mol. Biol.">
        <title>Genome sequencing provides insights into the evolution of gene families encoding plant cell wall-degrading enzymes in longhorned beetles.</title>
        <authorList>
            <person name="Shin N.R."/>
            <person name="Okamura Y."/>
            <person name="Kirsch R."/>
            <person name="Pauchet Y."/>
        </authorList>
    </citation>
    <scope>NUCLEOTIDE SEQUENCE [LARGE SCALE GENOMIC DNA]</scope>
    <source>
        <strain evidence="18">EAD_L_NR</strain>
    </source>
</reference>
<dbReference type="Pfam" id="PF01124">
    <property type="entry name" value="MAPEG"/>
    <property type="match status" value="1"/>
</dbReference>
<evidence type="ECO:0000256" key="6">
    <source>
        <dbReference type="ARBA" id="ARBA00022679"/>
    </source>
</evidence>
<evidence type="ECO:0000256" key="14">
    <source>
        <dbReference type="ARBA" id="ARBA00038540"/>
    </source>
</evidence>
<keyword evidence="9" id="KW-0256">Endoplasmic reticulum</keyword>
<evidence type="ECO:0000256" key="16">
    <source>
        <dbReference type="ARBA" id="ARBA00049385"/>
    </source>
</evidence>
<comment type="catalytic activity">
    <reaction evidence="16">
        <text>RX + glutathione = an S-substituted glutathione + a halide anion + H(+)</text>
        <dbReference type="Rhea" id="RHEA:16437"/>
        <dbReference type="ChEBI" id="CHEBI:15378"/>
        <dbReference type="ChEBI" id="CHEBI:16042"/>
        <dbReference type="ChEBI" id="CHEBI:17792"/>
        <dbReference type="ChEBI" id="CHEBI:57925"/>
        <dbReference type="ChEBI" id="CHEBI:90779"/>
        <dbReference type="EC" id="2.5.1.18"/>
    </reaction>
    <physiologicalReaction direction="left-to-right" evidence="16">
        <dbReference type="Rhea" id="RHEA:16438"/>
    </physiologicalReaction>
</comment>
<dbReference type="GO" id="GO:0005741">
    <property type="term" value="C:mitochondrial outer membrane"/>
    <property type="evidence" value="ECO:0007669"/>
    <property type="project" value="UniProtKB-SubCell"/>
</dbReference>
<proteinExistence type="inferred from homology"/>
<keyword evidence="6" id="KW-0808">Transferase</keyword>
<keyword evidence="12" id="KW-0496">Mitochondrion</keyword>
<feature type="transmembrane region" description="Helical" evidence="17">
    <location>
        <begin position="80"/>
        <end position="100"/>
    </location>
</feature>
<comment type="subcellular location">
    <subcellularLocation>
        <location evidence="3">Endoplasmic reticulum membrane</location>
        <topology evidence="3">Multi-pass membrane protein</topology>
    </subcellularLocation>
    <subcellularLocation>
        <location evidence="2">Mitochondrion outer membrane</location>
    </subcellularLocation>
</comment>
<evidence type="ECO:0000256" key="11">
    <source>
        <dbReference type="ARBA" id="ARBA00022990"/>
    </source>
</evidence>
<keyword evidence="10 17" id="KW-1133">Transmembrane helix</keyword>
<keyword evidence="8" id="KW-1000">Mitochondrion outer membrane</keyword>
<evidence type="ECO:0000313" key="19">
    <source>
        <dbReference type="Proteomes" id="UP001159042"/>
    </source>
</evidence>
<accession>A0AAV8WCL8</accession>
<dbReference type="PANTHER" id="PTHR10689">
    <property type="entry name" value="MICROSOMAL GLUTATHIONE S-TRANSFERASE 1"/>
    <property type="match status" value="1"/>
</dbReference>
<dbReference type="PANTHER" id="PTHR10689:SF6">
    <property type="entry name" value="MICROSOMAL GLUTATHIONE S-TRANSFERASE 1"/>
    <property type="match status" value="1"/>
</dbReference>
<dbReference type="FunFam" id="1.20.120.550:FF:000002">
    <property type="entry name" value="Microsomal glutathione S-transferase 1"/>
    <property type="match status" value="1"/>
</dbReference>
<organism evidence="18 19">
    <name type="scientific">Exocentrus adspersus</name>
    <dbReference type="NCBI Taxonomy" id="1586481"/>
    <lineage>
        <taxon>Eukaryota</taxon>
        <taxon>Metazoa</taxon>
        <taxon>Ecdysozoa</taxon>
        <taxon>Arthropoda</taxon>
        <taxon>Hexapoda</taxon>
        <taxon>Insecta</taxon>
        <taxon>Pterygota</taxon>
        <taxon>Neoptera</taxon>
        <taxon>Endopterygota</taxon>
        <taxon>Coleoptera</taxon>
        <taxon>Polyphaga</taxon>
        <taxon>Cucujiformia</taxon>
        <taxon>Chrysomeloidea</taxon>
        <taxon>Cerambycidae</taxon>
        <taxon>Lamiinae</taxon>
        <taxon>Acanthocinini</taxon>
        <taxon>Exocentrus</taxon>
    </lineage>
</organism>
<comment type="function">
    <text evidence="1">Conjugation of reduced glutathione to a wide number of exogenous and endogenous hydrophobic electrophiles.</text>
</comment>
<feature type="transmembrane region" description="Helical" evidence="17">
    <location>
        <begin position="19"/>
        <end position="39"/>
    </location>
</feature>
<evidence type="ECO:0000256" key="17">
    <source>
        <dbReference type="SAM" id="Phobius"/>
    </source>
</evidence>
<keyword evidence="19" id="KW-1185">Reference proteome</keyword>
<name>A0AAV8WCL8_9CUCU</name>
<evidence type="ECO:0000256" key="12">
    <source>
        <dbReference type="ARBA" id="ARBA00023128"/>
    </source>
</evidence>
<dbReference type="InterPro" id="IPR001129">
    <property type="entry name" value="Membr-assoc_MAPEG"/>
</dbReference>
<comment type="similarity">
    <text evidence="4">Belongs to the MAPEG family.</text>
</comment>
<evidence type="ECO:0000256" key="10">
    <source>
        <dbReference type="ARBA" id="ARBA00022989"/>
    </source>
</evidence>
<evidence type="ECO:0000256" key="13">
    <source>
        <dbReference type="ARBA" id="ARBA00023136"/>
    </source>
</evidence>
<evidence type="ECO:0000256" key="2">
    <source>
        <dbReference type="ARBA" id="ARBA00004294"/>
    </source>
</evidence>
<dbReference type="Proteomes" id="UP001159042">
    <property type="component" value="Unassembled WGS sequence"/>
</dbReference>
<feature type="transmembrane region" description="Helical" evidence="17">
    <location>
        <begin position="130"/>
        <end position="151"/>
    </location>
</feature>
<dbReference type="InterPro" id="IPR023352">
    <property type="entry name" value="MAPEG-like_dom_sf"/>
</dbReference>
<dbReference type="EMBL" id="JANEYG010000003">
    <property type="protein sequence ID" value="KAJ8924269.1"/>
    <property type="molecule type" value="Genomic_DNA"/>
</dbReference>
<dbReference type="SUPFAM" id="SSF161084">
    <property type="entry name" value="MAPEG domain-like"/>
    <property type="match status" value="1"/>
</dbReference>
<keyword evidence="7 17" id="KW-0812">Transmembrane</keyword>
<keyword evidence="11" id="KW-0007">Acetylation</keyword>
<comment type="caution">
    <text evidence="18">The sequence shown here is derived from an EMBL/GenBank/DDBJ whole genome shotgun (WGS) entry which is preliminary data.</text>
</comment>
<evidence type="ECO:0000256" key="9">
    <source>
        <dbReference type="ARBA" id="ARBA00022824"/>
    </source>
</evidence>
<gene>
    <name evidence="18" type="ORF">NQ315_007061</name>
</gene>
<evidence type="ECO:0000256" key="1">
    <source>
        <dbReference type="ARBA" id="ARBA00003701"/>
    </source>
</evidence>
<sequence length="152" mass="17573">MAQVVTDILSVNNPLFRVYAFYCSILVLKMMFMSVLTSYKRMTTKAFENPEDLAFLNGKLRTDESVERVRRAHLNDLEGIPIFFVVSLIYILTNPSYFFATTLFRVFTITRTIHTIVYAVVVIPQPARGISWFFGFAITGYMALHNVSYFLR</sequence>
<evidence type="ECO:0000256" key="15">
    <source>
        <dbReference type="ARBA" id="ARBA00039397"/>
    </source>
</evidence>
<dbReference type="GO" id="GO:0005789">
    <property type="term" value="C:endoplasmic reticulum membrane"/>
    <property type="evidence" value="ECO:0007669"/>
    <property type="project" value="UniProtKB-SubCell"/>
</dbReference>
<dbReference type="EC" id="2.5.1.18" evidence="5"/>
<evidence type="ECO:0000256" key="5">
    <source>
        <dbReference type="ARBA" id="ARBA00012452"/>
    </source>
</evidence>
<dbReference type="AlphaFoldDB" id="A0AAV8WCL8"/>
<keyword evidence="13 17" id="KW-0472">Membrane</keyword>
<dbReference type="Gene3D" id="1.20.120.550">
    <property type="entry name" value="Membrane associated eicosanoid/glutathione metabolism-like domain"/>
    <property type="match status" value="1"/>
</dbReference>
<dbReference type="GO" id="GO:0004364">
    <property type="term" value="F:glutathione transferase activity"/>
    <property type="evidence" value="ECO:0007669"/>
    <property type="project" value="UniProtKB-EC"/>
</dbReference>
<evidence type="ECO:0000256" key="8">
    <source>
        <dbReference type="ARBA" id="ARBA00022787"/>
    </source>
</evidence>
<evidence type="ECO:0000256" key="3">
    <source>
        <dbReference type="ARBA" id="ARBA00004477"/>
    </source>
</evidence>
<evidence type="ECO:0000313" key="18">
    <source>
        <dbReference type="EMBL" id="KAJ8924269.1"/>
    </source>
</evidence>
<protein>
    <recommendedName>
        <fullName evidence="15">Microsomal glutathione S-transferase 1</fullName>
        <ecNumber evidence="5">2.5.1.18</ecNumber>
    </recommendedName>
</protein>
<comment type="subunit">
    <text evidence="14">Homotrimer; The trimer binds only one molecule of glutathione.</text>
</comment>
<evidence type="ECO:0000256" key="7">
    <source>
        <dbReference type="ARBA" id="ARBA00022692"/>
    </source>
</evidence>
<evidence type="ECO:0000256" key="4">
    <source>
        <dbReference type="ARBA" id="ARBA00010459"/>
    </source>
</evidence>
<dbReference type="InterPro" id="IPR040162">
    <property type="entry name" value="MGST1-like"/>
</dbReference>